<gene>
    <name evidence="3" type="ORF">SAMN04487993_1002255</name>
</gene>
<dbReference type="Gene3D" id="3.40.1740.10">
    <property type="entry name" value="VC0467-like"/>
    <property type="match status" value="1"/>
</dbReference>
<comment type="similarity">
    <text evidence="1 2">Belongs to the UPF0301 (AlgH) family.</text>
</comment>
<dbReference type="RefSeq" id="WP_089843738.1">
    <property type="nucleotide sequence ID" value="NZ_FNEJ01000002.1"/>
</dbReference>
<proteinExistence type="inferred from homology"/>
<dbReference type="AlphaFoldDB" id="A0A1G8J1D9"/>
<evidence type="ECO:0000256" key="1">
    <source>
        <dbReference type="ARBA" id="ARBA00009600"/>
    </source>
</evidence>
<keyword evidence="4" id="KW-1185">Reference proteome</keyword>
<evidence type="ECO:0000313" key="4">
    <source>
        <dbReference type="Proteomes" id="UP000199093"/>
    </source>
</evidence>
<protein>
    <recommendedName>
        <fullName evidence="2">UPF0301 protein SAMN04487993_1002255</fullName>
    </recommendedName>
</protein>
<dbReference type="OrthoDB" id="9807486at2"/>
<dbReference type="GO" id="GO:0005829">
    <property type="term" value="C:cytosol"/>
    <property type="evidence" value="ECO:0007669"/>
    <property type="project" value="TreeGrafter"/>
</dbReference>
<dbReference type="EMBL" id="FNEJ01000002">
    <property type="protein sequence ID" value="SDI24986.1"/>
    <property type="molecule type" value="Genomic_DNA"/>
</dbReference>
<dbReference type="HAMAP" id="MF_00758">
    <property type="entry name" value="UPF0301"/>
    <property type="match status" value="1"/>
</dbReference>
<evidence type="ECO:0000256" key="2">
    <source>
        <dbReference type="HAMAP-Rule" id="MF_00758"/>
    </source>
</evidence>
<name>A0A1G8J1D9_9RHOB</name>
<accession>A0A1G8J1D9</accession>
<dbReference type="Proteomes" id="UP000199093">
    <property type="component" value="Unassembled WGS sequence"/>
</dbReference>
<dbReference type="InterPro" id="IPR003774">
    <property type="entry name" value="AlgH-like"/>
</dbReference>
<sequence>MQESQTASGATDLTGSMLIAMPGMGDPRFEHAVIYMCAHSDDGAMGLIVNKPSADVSLGALLQQLEIEGSSGLDRKSVYFGGPVEMGRGFVLHGADYRSDLTTLQVDDAFCMTGTLDVLEHIARGDGPSQWLAMLGYAGWGPGQLEQELAQNAWLVCAPDPALVFATPDEQKWGAALKRLGIPALALSAEGGRA</sequence>
<evidence type="ECO:0000313" key="3">
    <source>
        <dbReference type="EMBL" id="SDI24986.1"/>
    </source>
</evidence>
<dbReference type="PANTHER" id="PTHR30327">
    <property type="entry name" value="UNCHARACTERIZED PROTEIN YQGE"/>
    <property type="match status" value="1"/>
</dbReference>
<dbReference type="SUPFAM" id="SSF143456">
    <property type="entry name" value="VC0467-like"/>
    <property type="match status" value="1"/>
</dbReference>
<dbReference type="STRING" id="555512.SAMN04487993_1002255"/>
<dbReference type="PANTHER" id="PTHR30327:SF1">
    <property type="entry name" value="UPF0301 PROTEIN YQGE"/>
    <property type="match status" value="1"/>
</dbReference>
<dbReference type="Pfam" id="PF02622">
    <property type="entry name" value="DUF179"/>
    <property type="match status" value="1"/>
</dbReference>
<organism evidence="3 4">
    <name type="scientific">Salipiger marinus</name>
    <dbReference type="NCBI Taxonomy" id="555512"/>
    <lineage>
        <taxon>Bacteria</taxon>
        <taxon>Pseudomonadati</taxon>
        <taxon>Pseudomonadota</taxon>
        <taxon>Alphaproteobacteria</taxon>
        <taxon>Rhodobacterales</taxon>
        <taxon>Roseobacteraceae</taxon>
        <taxon>Salipiger</taxon>
    </lineage>
</organism>
<reference evidence="3 4" key="1">
    <citation type="submission" date="2016-10" db="EMBL/GenBank/DDBJ databases">
        <authorList>
            <person name="de Groot N.N."/>
        </authorList>
    </citation>
    <scope>NUCLEOTIDE SEQUENCE [LARGE SCALE GENOMIC DNA]</scope>
    <source>
        <strain evidence="3 4">DSM 26424</strain>
    </source>
</reference>